<accession>A0AA36LU86</accession>
<name>A0AA36LU86_YERMO</name>
<comment type="caution">
    <text evidence="1">The sequence shown here is derived from an EMBL/GenBank/DDBJ whole genome shotgun (WGS) entry which is preliminary data.</text>
</comment>
<dbReference type="Gene3D" id="1.25.40.10">
    <property type="entry name" value="Tetratricopeptide repeat domain"/>
    <property type="match status" value="1"/>
</dbReference>
<sequence length="251" mass="27824">MYKIIKTAITITLFTALLSGCASNKGMSRDELSHREHILLKANNYGGLITLYRNELKMKEDDSTRLKLANAYYLAGDSKSSLYYLQSIVNKENEFFYLLQAKNLIKNDDTVAAQLAVNKLLTISPNNAEAHNLNGITLANSGETDKAEAAFEKSRALFIADETAMNNLAVVAMLDDRYTDAVRILLPSYLAGEKSHLMVHNLVFSLIQLGDTQYAKKIIVAEKLAENPDELVLALSQVSHLTQEKLSHKGA</sequence>
<organism evidence="1 2">
    <name type="scientific">Yersinia mollaretii</name>
    <dbReference type="NCBI Taxonomy" id="33060"/>
    <lineage>
        <taxon>Bacteria</taxon>
        <taxon>Pseudomonadati</taxon>
        <taxon>Pseudomonadota</taxon>
        <taxon>Gammaproteobacteria</taxon>
        <taxon>Enterobacterales</taxon>
        <taxon>Yersiniaceae</taxon>
        <taxon>Yersinia</taxon>
    </lineage>
</organism>
<dbReference type="EMBL" id="CQBM01000016">
    <property type="protein sequence ID" value="CNI67024.1"/>
    <property type="molecule type" value="Genomic_DNA"/>
</dbReference>
<proteinExistence type="predicted"/>
<dbReference type="PROSITE" id="PS51257">
    <property type="entry name" value="PROKAR_LIPOPROTEIN"/>
    <property type="match status" value="1"/>
</dbReference>
<protein>
    <submittedName>
        <fullName evidence="1">Tight adherance operon protein</fullName>
    </submittedName>
</protein>
<reference evidence="1 2" key="1">
    <citation type="submission" date="2015-03" db="EMBL/GenBank/DDBJ databases">
        <authorList>
            <consortium name="Pathogen Informatics"/>
            <person name="Murphy D."/>
        </authorList>
    </citation>
    <scope>NUCLEOTIDE SEQUENCE [LARGE SCALE GENOMIC DNA]</scope>
    <source>
        <strain evidence="1 2">FE82747</strain>
    </source>
</reference>
<dbReference type="Proteomes" id="UP000040841">
    <property type="component" value="Unassembled WGS sequence"/>
</dbReference>
<evidence type="ECO:0000313" key="2">
    <source>
        <dbReference type="Proteomes" id="UP000040841"/>
    </source>
</evidence>
<dbReference type="RefSeq" id="WP_049679282.1">
    <property type="nucleotide sequence ID" value="NZ_CABMMJ010000016.1"/>
</dbReference>
<gene>
    <name evidence="1" type="primary">tadD</name>
    <name evidence="1" type="ORF">ERS008502_03936</name>
</gene>
<evidence type="ECO:0000313" key="1">
    <source>
        <dbReference type="EMBL" id="CNI67024.1"/>
    </source>
</evidence>
<dbReference type="SUPFAM" id="SSF48452">
    <property type="entry name" value="TPR-like"/>
    <property type="match status" value="1"/>
</dbReference>
<dbReference type="InterPro" id="IPR011990">
    <property type="entry name" value="TPR-like_helical_dom_sf"/>
</dbReference>
<dbReference type="AlphaFoldDB" id="A0AA36LU86"/>